<accession>W2JXC6</accession>
<name>W2JXC6_PHYNI</name>
<feature type="region of interest" description="Disordered" evidence="1">
    <location>
        <begin position="37"/>
        <end position="66"/>
    </location>
</feature>
<evidence type="ECO:0000313" key="5">
    <source>
        <dbReference type="Proteomes" id="UP000053864"/>
    </source>
</evidence>
<dbReference type="AlphaFoldDB" id="W2JXC6"/>
<dbReference type="Proteomes" id="UP000054423">
    <property type="component" value="Unassembled WGS sequence"/>
</dbReference>
<dbReference type="Proteomes" id="UP000053864">
    <property type="component" value="Unassembled WGS sequence"/>
</dbReference>
<sequence>MMDHLHAKDPMSLEELLIPPEENVIVDEPTDEDFCNTVVEGSPSDGHRYAEFAAGDSDDLEEDPPCRDRAEDLSVEELQERLQWVAKLFINADAMSAPPRALAGLRRMQQAFREESAEGNSRCHYYHSSVVLNKMGKVNS</sequence>
<dbReference type="Proteomes" id="UP000053236">
    <property type="component" value="Unassembled WGS sequence"/>
</dbReference>
<dbReference type="EMBL" id="KI677197">
    <property type="protein sequence ID" value="ETM03487.1"/>
    <property type="molecule type" value="Genomic_DNA"/>
</dbReference>
<dbReference type="EMBL" id="KI670378">
    <property type="protein sequence ID" value="ETL50447.1"/>
    <property type="molecule type" value="Genomic_DNA"/>
</dbReference>
<reference evidence="4" key="1">
    <citation type="submission" date="2013-11" db="EMBL/GenBank/DDBJ databases">
        <title>The Genome Sequence of Phytophthora parasitica CHvinca01.</title>
        <authorList>
            <consortium name="The Broad Institute Genomics Platform"/>
            <person name="Russ C."/>
            <person name="Tyler B."/>
            <person name="Panabieres F."/>
            <person name="Shan W."/>
            <person name="Tripathy S."/>
            <person name="Grunwald N."/>
            <person name="Machado M."/>
            <person name="Johnson C.S."/>
            <person name="Arredondo F."/>
            <person name="Hong C."/>
            <person name="Coffey M."/>
            <person name="Young S.K."/>
            <person name="Zeng Q."/>
            <person name="Gargeya S."/>
            <person name="Fitzgerald M."/>
            <person name="Abouelleil A."/>
            <person name="Alvarado L."/>
            <person name="Chapman S.B."/>
            <person name="Gainer-Dewar J."/>
            <person name="Goldberg J."/>
            <person name="Griggs A."/>
            <person name="Gujja S."/>
            <person name="Hansen M."/>
            <person name="Howarth C."/>
            <person name="Imamovic A."/>
            <person name="Ireland A."/>
            <person name="Larimer J."/>
            <person name="McCowan C."/>
            <person name="Murphy C."/>
            <person name="Pearson M."/>
            <person name="Poon T.W."/>
            <person name="Priest M."/>
            <person name="Roberts A."/>
            <person name="Saif S."/>
            <person name="Shea T."/>
            <person name="Sykes S."/>
            <person name="Wortman J."/>
            <person name="Nusbaum C."/>
            <person name="Birren B."/>
        </authorList>
    </citation>
    <scope>NUCLEOTIDE SEQUENCE [LARGE SCALE GENOMIC DNA]</scope>
    <source>
        <strain evidence="4">CHvinca01</strain>
    </source>
</reference>
<proteinExistence type="predicted"/>
<reference evidence="3 5" key="3">
    <citation type="submission" date="2013-11" db="EMBL/GenBank/DDBJ databases">
        <title>The Genome Sequence of Phytophthora parasitica CJ05E6.</title>
        <authorList>
            <consortium name="The Broad Institute Genomics Platform"/>
            <person name="Russ C."/>
            <person name="Tyler B."/>
            <person name="Panabieres F."/>
            <person name="Shan W."/>
            <person name="Tripathy S."/>
            <person name="Grunwald N."/>
            <person name="Machado M."/>
            <person name="Johnson C.S."/>
            <person name="Arredondo F."/>
            <person name="Hong C."/>
            <person name="Coffey M."/>
            <person name="Young S.K."/>
            <person name="Zeng Q."/>
            <person name="Gargeya S."/>
            <person name="Fitzgerald M."/>
            <person name="Abouelleil A."/>
            <person name="Alvarado L."/>
            <person name="Chapman S.B."/>
            <person name="Gainer-Dewar J."/>
            <person name="Goldberg J."/>
            <person name="Griggs A."/>
            <person name="Gujja S."/>
            <person name="Hansen M."/>
            <person name="Howarth C."/>
            <person name="Imamovic A."/>
            <person name="Ireland A."/>
            <person name="Larimer J."/>
            <person name="McCowan C."/>
            <person name="Murphy C."/>
            <person name="Pearson M."/>
            <person name="Poon T.W."/>
            <person name="Priest M."/>
            <person name="Roberts A."/>
            <person name="Saif S."/>
            <person name="Shea T."/>
            <person name="Sykes S."/>
            <person name="Wortman J."/>
            <person name="Nusbaum C."/>
            <person name="Birren B."/>
        </authorList>
    </citation>
    <scope>NUCLEOTIDE SEQUENCE [LARGE SCALE GENOMIC DNA]</scope>
    <source>
        <strain evidence="3 5">CJ05E6</strain>
    </source>
</reference>
<dbReference type="OrthoDB" id="117248at2759"/>
<reference evidence="2" key="2">
    <citation type="submission" date="2013-11" db="EMBL/GenBank/DDBJ databases">
        <title>The Genome Sequence of Phytophthora parasitica CJ02B3.</title>
        <authorList>
            <consortium name="The Broad Institute Genomics Platform"/>
            <person name="Russ C."/>
            <person name="Tyler B."/>
            <person name="Panabieres F."/>
            <person name="Shan W."/>
            <person name="Tripathy S."/>
            <person name="Grunwald N."/>
            <person name="Machado M."/>
            <person name="Johnson C.S."/>
            <person name="Arredondo F."/>
            <person name="Hong C."/>
            <person name="Coffey M."/>
            <person name="Young S.K."/>
            <person name="Zeng Q."/>
            <person name="Gargeya S."/>
            <person name="Fitzgerald M."/>
            <person name="Abouelleil A."/>
            <person name="Alvarado L."/>
            <person name="Chapman S.B."/>
            <person name="Gainer-Dewar J."/>
            <person name="Goldberg J."/>
            <person name="Griggs A."/>
            <person name="Gujja S."/>
            <person name="Hansen M."/>
            <person name="Howarth C."/>
            <person name="Imamovic A."/>
            <person name="Ireland A."/>
            <person name="Larimer J."/>
            <person name="McCowan C."/>
            <person name="Murphy C."/>
            <person name="Pearson M."/>
            <person name="Poon T.W."/>
            <person name="Priest M."/>
            <person name="Roberts A."/>
            <person name="Saif S."/>
            <person name="Shea T."/>
            <person name="Sykes S."/>
            <person name="Wortman J."/>
            <person name="Nusbaum C."/>
            <person name="Birren B."/>
        </authorList>
    </citation>
    <scope>NUCLEOTIDE SEQUENCE [LARGE SCALE GENOMIC DNA]</scope>
    <source>
        <strain evidence="2">CJ02B3</strain>
    </source>
</reference>
<gene>
    <name evidence="2" type="ORF">L915_00316</name>
    <name evidence="3" type="ORF">L916_00319</name>
    <name evidence="4" type="ORF">L917_00301</name>
</gene>
<protein>
    <submittedName>
        <fullName evidence="3">Uncharacterized protein</fullName>
    </submittedName>
</protein>
<evidence type="ECO:0000313" key="4">
    <source>
        <dbReference type="EMBL" id="ETM03487.1"/>
    </source>
</evidence>
<evidence type="ECO:0000313" key="3">
    <source>
        <dbReference type="EMBL" id="ETL50447.1"/>
    </source>
</evidence>
<dbReference type="VEuPathDB" id="FungiDB:PPTG_00277"/>
<organism evidence="3 5">
    <name type="scientific">Phytophthora nicotianae</name>
    <name type="common">Potato buckeye rot agent</name>
    <name type="synonym">Phytophthora parasitica</name>
    <dbReference type="NCBI Taxonomy" id="4792"/>
    <lineage>
        <taxon>Eukaryota</taxon>
        <taxon>Sar</taxon>
        <taxon>Stramenopiles</taxon>
        <taxon>Oomycota</taxon>
        <taxon>Peronosporomycetes</taxon>
        <taxon>Peronosporales</taxon>
        <taxon>Peronosporaceae</taxon>
        <taxon>Phytophthora</taxon>
    </lineage>
</organism>
<evidence type="ECO:0000313" key="2">
    <source>
        <dbReference type="EMBL" id="ETK97098.1"/>
    </source>
</evidence>
<evidence type="ECO:0000256" key="1">
    <source>
        <dbReference type="SAM" id="MobiDB-lite"/>
    </source>
</evidence>
<dbReference type="EMBL" id="KI683913">
    <property type="protein sequence ID" value="ETK97098.1"/>
    <property type="molecule type" value="Genomic_DNA"/>
</dbReference>